<dbReference type="InterPro" id="IPR012156">
    <property type="entry name" value="Cold_shock_CspA"/>
</dbReference>
<feature type="transmembrane region" description="Helical" evidence="1">
    <location>
        <begin position="6"/>
        <end position="22"/>
    </location>
</feature>
<accession>A0A0C2S3M3</accession>
<keyword evidence="1" id="KW-1133">Transmembrane helix</keyword>
<dbReference type="Pfam" id="PF06961">
    <property type="entry name" value="DUF1294"/>
    <property type="match status" value="1"/>
</dbReference>
<organism evidence="2 3">
    <name type="scientific">Clostridium botulinum</name>
    <dbReference type="NCBI Taxonomy" id="1491"/>
    <lineage>
        <taxon>Bacteria</taxon>
        <taxon>Bacillati</taxon>
        <taxon>Bacillota</taxon>
        <taxon>Clostridia</taxon>
        <taxon>Eubacteriales</taxon>
        <taxon>Clostridiaceae</taxon>
        <taxon>Clostridium</taxon>
    </lineage>
</organism>
<dbReference type="Proteomes" id="UP000476820">
    <property type="component" value="Unassembled WGS sequence"/>
</dbReference>
<dbReference type="GO" id="GO:0003676">
    <property type="term" value="F:nucleic acid binding"/>
    <property type="evidence" value="ECO:0007669"/>
    <property type="project" value="InterPro"/>
</dbReference>
<keyword evidence="1" id="KW-0472">Membrane</keyword>
<sequence length="91" mass="10610">MIKIVLIYLLFINFIGFSIMLVDKKRAIHKEWRVPEKTLIGISIIGGSIGMILGMFTFRHKTKHLKFLLGIPVIIIIQFYIVIYLCNYVKI</sequence>
<reference evidence="2 3" key="1">
    <citation type="submission" date="2019-04" db="EMBL/GenBank/DDBJ databases">
        <title>Genome sequencing of Clostridium botulinum Groups I-IV and Clostridium butyricum.</title>
        <authorList>
            <person name="Brunt J."/>
            <person name="Van Vliet A.H.M."/>
            <person name="Stringer S.C."/>
            <person name="Carter A.T."/>
            <person name="Peck M.W."/>
        </authorList>
    </citation>
    <scope>NUCLEOTIDE SEQUENCE [LARGE SCALE GENOMIC DNA]</scope>
    <source>
        <strain evidence="2 3">1605</strain>
    </source>
</reference>
<gene>
    <name evidence="2" type="ORF">FC774_12190</name>
</gene>
<comment type="caution">
    <text evidence="2">The sequence shown here is derived from an EMBL/GenBank/DDBJ whole genome shotgun (WGS) entry which is preliminary data.</text>
</comment>
<dbReference type="PIRSF" id="PIRSF002599">
    <property type="entry name" value="Cold_shock_A"/>
    <property type="match status" value="1"/>
</dbReference>
<dbReference type="AlphaFoldDB" id="A0A0C2S3M3"/>
<dbReference type="RefSeq" id="WP_017825245.1">
    <property type="nucleotide sequence ID" value="NZ_CP010520.1"/>
</dbReference>
<keyword evidence="1" id="KW-0812">Transmembrane</keyword>
<evidence type="ECO:0000313" key="2">
    <source>
        <dbReference type="EMBL" id="NFF88627.1"/>
    </source>
</evidence>
<dbReference type="EMBL" id="SWOV01000034">
    <property type="protein sequence ID" value="NFF88627.1"/>
    <property type="molecule type" value="Genomic_DNA"/>
</dbReference>
<feature type="transmembrane region" description="Helical" evidence="1">
    <location>
        <begin position="38"/>
        <end position="58"/>
    </location>
</feature>
<evidence type="ECO:0000256" key="1">
    <source>
        <dbReference type="SAM" id="Phobius"/>
    </source>
</evidence>
<feature type="transmembrane region" description="Helical" evidence="1">
    <location>
        <begin position="64"/>
        <end position="86"/>
    </location>
</feature>
<name>A0A0C2S3M3_CLOBO</name>
<proteinExistence type="predicted"/>
<dbReference type="OrthoDB" id="1698854at2"/>
<protein>
    <submittedName>
        <fullName evidence="2">DUF1294 domain-containing protein</fullName>
    </submittedName>
</protein>
<evidence type="ECO:0000313" key="3">
    <source>
        <dbReference type="Proteomes" id="UP000476820"/>
    </source>
</evidence>
<dbReference type="InterPro" id="IPR010718">
    <property type="entry name" value="DUF1294"/>
</dbReference>